<keyword evidence="23" id="KW-1185">Reference proteome</keyword>
<feature type="transmembrane region" description="Helical" evidence="19">
    <location>
        <begin position="560"/>
        <end position="586"/>
    </location>
</feature>
<dbReference type="GO" id="GO:0004984">
    <property type="term" value="F:olfactory receptor activity"/>
    <property type="evidence" value="ECO:0007669"/>
    <property type="project" value="InterPro"/>
</dbReference>
<evidence type="ECO:0000256" key="14">
    <source>
        <dbReference type="ARBA" id="ARBA00023170"/>
    </source>
</evidence>
<protein>
    <recommendedName>
        <fullName evidence="6">Enolase</fullName>
        <ecNumber evidence="5">4.2.1.11</ecNumber>
    </recommendedName>
    <alternativeName>
        <fullName evidence="17">2-phospho-D-glycerate hydro-lyase</fullName>
    </alternativeName>
    <alternativeName>
        <fullName evidence="18">2-phosphoglycerate dehydratase</fullName>
    </alternativeName>
</protein>
<evidence type="ECO:0000256" key="12">
    <source>
        <dbReference type="ARBA" id="ARBA00023136"/>
    </source>
</evidence>
<dbReference type="Gene3D" id="3.30.390.10">
    <property type="entry name" value="Enolase-like, N-terminal domain"/>
    <property type="match status" value="1"/>
</dbReference>
<dbReference type="InterPro" id="IPR036849">
    <property type="entry name" value="Enolase-like_C_sf"/>
</dbReference>
<dbReference type="CDD" id="cd03313">
    <property type="entry name" value="enolase"/>
    <property type="match status" value="1"/>
</dbReference>
<dbReference type="HAMAP" id="MF_00318">
    <property type="entry name" value="Enolase"/>
    <property type="match status" value="1"/>
</dbReference>
<dbReference type="EMBL" id="JABDTM020016361">
    <property type="protein sequence ID" value="KAH0818894.1"/>
    <property type="molecule type" value="Genomic_DNA"/>
</dbReference>
<evidence type="ECO:0000259" key="20">
    <source>
        <dbReference type="SMART" id="SM01192"/>
    </source>
</evidence>
<comment type="cofactor">
    <cofactor evidence="1">
        <name>Mg(2+)</name>
        <dbReference type="ChEBI" id="CHEBI:18420"/>
    </cofactor>
</comment>
<comment type="similarity">
    <text evidence="4">Belongs to the enolase family.</text>
</comment>
<dbReference type="SFLD" id="SFLDG00178">
    <property type="entry name" value="enolase"/>
    <property type="match status" value="1"/>
</dbReference>
<dbReference type="SFLD" id="SFLDS00001">
    <property type="entry name" value="Enolase"/>
    <property type="match status" value="1"/>
</dbReference>
<evidence type="ECO:0000256" key="13">
    <source>
        <dbReference type="ARBA" id="ARBA00023152"/>
    </source>
</evidence>
<dbReference type="GO" id="GO:0007165">
    <property type="term" value="P:signal transduction"/>
    <property type="evidence" value="ECO:0007669"/>
    <property type="project" value="UniProtKB-KW"/>
</dbReference>
<name>A0A8J6HQE3_TENMO</name>
<evidence type="ECO:0000256" key="2">
    <source>
        <dbReference type="ARBA" id="ARBA00004141"/>
    </source>
</evidence>
<feature type="transmembrane region" description="Helical" evidence="19">
    <location>
        <begin position="781"/>
        <end position="801"/>
    </location>
</feature>
<evidence type="ECO:0000256" key="5">
    <source>
        <dbReference type="ARBA" id="ARBA00012058"/>
    </source>
</evidence>
<comment type="subcellular location">
    <subcellularLocation>
        <location evidence="2">Membrane</location>
        <topology evidence="2">Multi-pass membrane protein</topology>
    </subcellularLocation>
</comment>
<keyword evidence="10" id="KW-0460">Magnesium</keyword>
<evidence type="ECO:0000313" key="23">
    <source>
        <dbReference type="Proteomes" id="UP000719412"/>
    </source>
</evidence>
<dbReference type="Pfam" id="PF02949">
    <property type="entry name" value="7tm_6"/>
    <property type="match status" value="1"/>
</dbReference>
<evidence type="ECO:0000256" key="11">
    <source>
        <dbReference type="ARBA" id="ARBA00022989"/>
    </source>
</evidence>
<feature type="transmembrane region" description="Helical" evidence="19">
    <location>
        <begin position="598"/>
        <end position="617"/>
    </location>
</feature>
<reference evidence="22" key="2">
    <citation type="submission" date="2021-08" db="EMBL/GenBank/DDBJ databases">
        <authorList>
            <person name="Eriksson T."/>
        </authorList>
    </citation>
    <scope>NUCLEOTIDE SEQUENCE</scope>
    <source>
        <strain evidence="22">Stoneville</strain>
        <tissue evidence="22">Whole head</tissue>
    </source>
</reference>
<keyword evidence="15" id="KW-0807">Transducer</keyword>
<evidence type="ECO:0000256" key="19">
    <source>
        <dbReference type="SAM" id="Phobius"/>
    </source>
</evidence>
<keyword evidence="13" id="KW-0324">Glycolysis</keyword>
<dbReference type="GO" id="GO:0000287">
    <property type="term" value="F:magnesium ion binding"/>
    <property type="evidence" value="ECO:0007669"/>
    <property type="project" value="InterPro"/>
</dbReference>
<dbReference type="GO" id="GO:0016020">
    <property type="term" value="C:membrane"/>
    <property type="evidence" value="ECO:0007669"/>
    <property type="project" value="UniProtKB-SubCell"/>
</dbReference>
<evidence type="ECO:0000256" key="3">
    <source>
        <dbReference type="ARBA" id="ARBA00005031"/>
    </source>
</evidence>
<dbReference type="InterPro" id="IPR004117">
    <property type="entry name" value="7tm6_olfct_rcpt"/>
</dbReference>
<evidence type="ECO:0000256" key="15">
    <source>
        <dbReference type="ARBA" id="ARBA00023224"/>
    </source>
</evidence>
<evidence type="ECO:0000256" key="6">
    <source>
        <dbReference type="ARBA" id="ARBA00017068"/>
    </source>
</evidence>
<evidence type="ECO:0000256" key="4">
    <source>
        <dbReference type="ARBA" id="ARBA00009604"/>
    </source>
</evidence>
<dbReference type="EC" id="4.2.1.11" evidence="5"/>
<dbReference type="PANTHER" id="PTHR11902">
    <property type="entry name" value="ENOLASE"/>
    <property type="match status" value="1"/>
</dbReference>
<dbReference type="InterPro" id="IPR020809">
    <property type="entry name" value="Enolase_CS"/>
</dbReference>
<evidence type="ECO:0000256" key="7">
    <source>
        <dbReference type="ARBA" id="ARBA00022606"/>
    </source>
</evidence>
<evidence type="ECO:0000256" key="18">
    <source>
        <dbReference type="ARBA" id="ARBA00032132"/>
    </source>
</evidence>
<dbReference type="GO" id="GO:0004634">
    <property type="term" value="F:phosphopyruvate hydratase activity"/>
    <property type="evidence" value="ECO:0007669"/>
    <property type="project" value="UniProtKB-EC"/>
</dbReference>
<gene>
    <name evidence="22" type="ORF">GEV33_003894</name>
</gene>
<accession>A0A8J6HQE3</accession>
<keyword evidence="11 19" id="KW-1133">Transmembrane helix</keyword>
<dbReference type="FunFam" id="3.20.20.120:FF:000002">
    <property type="entry name" value="Enolase 1"/>
    <property type="match status" value="1"/>
</dbReference>
<comment type="pathway">
    <text evidence="3">Carbohydrate degradation; glycolysis; pyruvate from D-glyceraldehyde 3-phosphate: step 4/5.</text>
</comment>
<dbReference type="SUPFAM" id="SSF54826">
    <property type="entry name" value="Enolase N-terminal domain-like"/>
    <property type="match status" value="1"/>
</dbReference>
<evidence type="ECO:0000256" key="17">
    <source>
        <dbReference type="ARBA" id="ARBA00031125"/>
    </source>
</evidence>
<reference evidence="22" key="1">
    <citation type="journal article" date="2020" name="J Insects Food Feed">
        <title>The yellow mealworm (Tenebrio molitor) genome: a resource for the emerging insects as food and feed industry.</title>
        <authorList>
            <person name="Eriksson T."/>
            <person name="Andere A."/>
            <person name="Kelstrup H."/>
            <person name="Emery V."/>
            <person name="Picard C."/>
        </authorList>
    </citation>
    <scope>NUCLEOTIDE SEQUENCE</scope>
    <source>
        <strain evidence="22">Stoneville</strain>
        <tissue evidence="22">Whole head</tissue>
    </source>
</reference>
<dbReference type="InterPro" id="IPR020811">
    <property type="entry name" value="Enolase_N"/>
</dbReference>
<keyword evidence="14" id="KW-0675">Receptor</keyword>
<keyword evidence="7" id="KW-0716">Sensory transduction</keyword>
<comment type="caution">
    <text evidence="22">The sequence shown here is derived from an EMBL/GenBank/DDBJ whole genome shotgun (WGS) entry which is preliminary data.</text>
</comment>
<proteinExistence type="inferred from homology"/>
<evidence type="ECO:0000259" key="21">
    <source>
        <dbReference type="SMART" id="SM01193"/>
    </source>
</evidence>
<dbReference type="NCBIfam" id="TIGR01060">
    <property type="entry name" value="eno"/>
    <property type="match status" value="1"/>
</dbReference>
<dbReference type="GO" id="GO:0005549">
    <property type="term" value="F:odorant binding"/>
    <property type="evidence" value="ECO:0007669"/>
    <property type="project" value="InterPro"/>
</dbReference>
<dbReference type="FunFam" id="3.30.390.10:FF:000001">
    <property type="entry name" value="Enolase"/>
    <property type="match status" value="1"/>
</dbReference>
<dbReference type="SFLD" id="SFLDF00002">
    <property type="entry name" value="enolase"/>
    <property type="match status" value="1"/>
</dbReference>
<dbReference type="Pfam" id="PF00113">
    <property type="entry name" value="Enolase_C"/>
    <property type="match status" value="1"/>
</dbReference>
<evidence type="ECO:0000256" key="8">
    <source>
        <dbReference type="ARBA" id="ARBA00022692"/>
    </source>
</evidence>
<dbReference type="PRINTS" id="PR00148">
    <property type="entry name" value="ENOLASE"/>
</dbReference>
<organism evidence="22 23">
    <name type="scientific">Tenebrio molitor</name>
    <name type="common">Yellow mealworm beetle</name>
    <dbReference type="NCBI Taxonomy" id="7067"/>
    <lineage>
        <taxon>Eukaryota</taxon>
        <taxon>Metazoa</taxon>
        <taxon>Ecdysozoa</taxon>
        <taxon>Arthropoda</taxon>
        <taxon>Hexapoda</taxon>
        <taxon>Insecta</taxon>
        <taxon>Pterygota</taxon>
        <taxon>Neoptera</taxon>
        <taxon>Endopterygota</taxon>
        <taxon>Coleoptera</taxon>
        <taxon>Polyphaga</taxon>
        <taxon>Cucujiformia</taxon>
        <taxon>Tenebrionidae</taxon>
        <taxon>Tenebrio</taxon>
    </lineage>
</organism>
<evidence type="ECO:0000313" key="22">
    <source>
        <dbReference type="EMBL" id="KAH0818894.1"/>
    </source>
</evidence>
<evidence type="ECO:0000256" key="10">
    <source>
        <dbReference type="ARBA" id="ARBA00022842"/>
    </source>
</evidence>
<feature type="transmembrane region" description="Helical" evidence="19">
    <location>
        <begin position="696"/>
        <end position="718"/>
    </location>
</feature>
<dbReference type="Pfam" id="PF03952">
    <property type="entry name" value="Enolase_N"/>
    <property type="match status" value="1"/>
</dbReference>
<keyword evidence="9" id="KW-0552">Olfaction</keyword>
<dbReference type="InterPro" id="IPR029017">
    <property type="entry name" value="Enolase-like_N"/>
</dbReference>
<dbReference type="Gene3D" id="3.20.20.120">
    <property type="entry name" value="Enolase-like C-terminal domain"/>
    <property type="match status" value="1"/>
</dbReference>
<dbReference type="GO" id="GO:0006096">
    <property type="term" value="P:glycolytic process"/>
    <property type="evidence" value="ECO:0007669"/>
    <property type="project" value="UniProtKB-UniPathway"/>
</dbReference>
<dbReference type="UniPathway" id="UPA00109">
    <property type="reaction ID" value="UER00187"/>
</dbReference>
<dbReference type="InterPro" id="IPR020810">
    <property type="entry name" value="Enolase_C"/>
</dbReference>
<feature type="transmembrane region" description="Helical" evidence="19">
    <location>
        <begin position="807"/>
        <end position="829"/>
    </location>
</feature>
<feature type="transmembrane region" description="Helical" evidence="19">
    <location>
        <begin position="12"/>
        <end position="36"/>
    </location>
</feature>
<sequence length="908" mass="101492">MSSVLWNRPSCVLPGPGVLTKTLIVILALVALAAAAPKTTKLNFRNLYKQPIIPIDKTVPRIIGGHEATPHSIPFQAFLERAFCSLVSKMPIKCIQARQIFDSRGNPTVEVDLITDLGLFRAAVPSGASTGVHEALELRDNDKKNYHGKSVQTAINNVNQIIAPELVKCNLEVTQQSEIDELMLKLDGTENKSKLGANAILGVSLAVAKAGAAKRGIPLYKHLADLAGNTDIILPVPAFNVINGGSHAGNKLAMQEFMILPTGANSFTEAMKMGTEVYHHLKNVIKQKFGLDATAVGDEGGFAPNIHKSEEVLSLLVQAIQKAGYTGRIDIGMDVAASEFHKHGKYDLDFKNPKSDKTKWITGEKLLEKYKGYIKKFPIVSIEDPFDQDDWASWSAMTAATQIQIVGDDLTVTNPKRIEMAVEKKACNCLLLKVNQIGSVTESIKAHCMAKQNGWGTMVSHRSGETEDTFIADLVVGLSTGQIKTGAPCRSERLAKYNQILRIEEELGAGAKPKLKFTQSELHTMSLTIHDYDLRDAFALERKLLLVVGFYPRRDKNHRYLYLLSAFFNLLISYGQLLTMIIQMVLDRRDLSKLTESLLYFFTHFTFLCKLLNFQYYEQDLLKIENFLTDPAFYGFSDDQLKIIKAKIRSSEVIATAFRICCTCTCTFYALVPFIDESRKMSLPLPGWLPYDATEHYFSTVFVQVLSVFISAYCNTAIDIITWKMITLVSAQFEVLRQNLENIDYEATREESEAALVKCVEHHTKIMDLAKQVQVVFSKGMFLQIFGSVIVICTTGFQMIVVPIPSVQFVVLVSYLCGMTTQVATYCWYGHDVITTSDAVGLSFYMSNWYLCDKKLRRSMLIFLEKTKKFTSVKAGNFITLSLATLMQILRSSYSYFAVLQRLYTDDS</sequence>
<dbReference type="GO" id="GO:0000015">
    <property type="term" value="C:phosphopyruvate hydratase complex"/>
    <property type="evidence" value="ECO:0007669"/>
    <property type="project" value="InterPro"/>
</dbReference>
<dbReference type="SMART" id="SM01193">
    <property type="entry name" value="Enolase_N"/>
    <property type="match status" value="1"/>
</dbReference>
<dbReference type="SMART" id="SM01192">
    <property type="entry name" value="Enolase_C"/>
    <property type="match status" value="1"/>
</dbReference>
<keyword evidence="8 19" id="KW-0812">Transmembrane</keyword>
<keyword evidence="16" id="KW-0456">Lyase</keyword>
<evidence type="ECO:0000256" key="16">
    <source>
        <dbReference type="ARBA" id="ARBA00023239"/>
    </source>
</evidence>
<feature type="transmembrane region" description="Helical" evidence="19">
    <location>
        <begin position="653"/>
        <end position="676"/>
    </location>
</feature>
<feature type="domain" description="Enolase N-terminal" evidence="21">
    <location>
        <begin position="92"/>
        <end position="223"/>
    </location>
</feature>
<keyword evidence="12 19" id="KW-0472">Membrane</keyword>
<dbReference type="InterPro" id="IPR000941">
    <property type="entry name" value="Enolase"/>
</dbReference>
<dbReference type="PANTHER" id="PTHR11902:SF1">
    <property type="entry name" value="ENOLASE"/>
    <property type="match status" value="1"/>
</dbReference>
<evidence type="ECO:0000256" key="9">
    <source>
        <dbReference type="ARBA" id="ARBA00022725"/>
    </source>
</evidence>
<dbReference type="AlphaFoldDB" id="A0A8J6HQE3"/>
<dbReference type="Proteomes" id="UP000719412">
    <property type="component" value="Unassembled WGS sequence"/>
</dbReference>
<feature type="domain" description="Enolase C-terminal TIM barrel" evidence="20">
    <location>
        <begin position="231"/>
        <end position="520"/>
    </location>
</feature>
<dbReference type="PROSITE" id="PS00164">
    <property type="entry name" value="ENOLASE"/>
    <property type="match status" value="1"/>
</dbReference>
<dbReference type="SUPFAM" id="SSF51604">
    <property type="entry name" value="Enolase C-terminal domain-like"/>
    <property type="match status" value="1"/>
</dbReference>
<evidence type="ECO:0000256" key="1">
    <source>
        <dbReference type="ARBA" id="ARBA00001946"/>
    </source>
</evidence>